<sequence length="785" mass="89544">MAAAGPWVNFRRKYRIAFAAFIVCFFFVRSYQTSKTSSSVPSHDQSTLYCPDSIAKEVLVVLRTGATEVVEKLPIHLKTTLRCIPNYVIYSDFEEEIEGHHVYGVFDDLSQDLTDAVPDFNLYRELKTKGRDGLSKDGITHDGSSATGSLDNPGWKLDKFKFLPMIDKALRHMPEAKWFVFVELDTYLMWSNLLDYLSKFDERTPHYIGKQMFIGDVLFAHGGSGFALSAPAMRKVIDYWRAHEKELNQYTIAQWAGDMILGKVLKDVQVPLLWAFPHFQGDPVSTLDHNITKINRQPWCYPATTYHHMQADEIRSLWEFEQKWYRTRPKDVLLRHADVFKAYIYPKLSKEKTEWDSYSVNPDFSGEGDHSPITPGHAAAYDIKSAYEGFGVYKEDTTVAASDSNISHAMTEPNPAPHDERDPAAAMDASETRDEDKDDHKPRDSSGWDGKLRIDKMSIGDEPRDPHAQVVSDPEVSDDEGPPPEQLAADEDLLDDTPEDEDDIEIVHSKISDMSALRLERFKQMKRLCLRQNRIESIAIPEDVASTLTEVDLYDNLIAHIKGLDAFTELTSLDLSFNKIKHIKRLNHMTKLKDLYFVQNKISKIENLEGLSNLRQIELGANRIREIEGLETLTGLEELWLGKNKITEIRGLDSLTNLKILSIQSNRLRSITGLEKLVNLEELHISHNLLTEISGLENNVNLNVIDISANPIEHLTGLKGLKHLTEFWASNCKLSDFNEIEKELRDKEELETVYFEGNPLQRSQPALYRNKVRLALPQVVQIDAI</sequence>
<keyword evidence="6" id="KW-0677">Repeat</keyword>
<proteinExistence type="predicted"/>
<gene>
    <name evidence="12" type="ORF">G6011_06326</name>
</gene>
<feature type="domain" description="Fringe-like glycosyltransferase" evidence="11">
    <location>
        <begin position="174"/>
        <end position="272"/>
    </location>
</feature>
<dbReference type="Proteomes" id="UP001199106">
    <property type="component" value="Unassembled WGS sequence"/>
</dbReference>
<comment type="subcellular location">
    <subcellularLocation>
        <location evidence="1">Membrane</location>
        <topology evidence="1">Single-pass type II membrane protein</topology>
    </subcellularLocation>
</comment>
<keyword evidence="5" id="KW-0812">Transmembrane</keyword>
<dbReference type="Gene3D" id="3.80.10.10">
    <property type="entry name" value="Ribonuclease Inhibitor"/>
    <property type="match status" value="2"/>
</dbReference>
<dbReference type="Gene3D" id="3.90.550.50">
    <property type="match status" value="1"/>
</dbReference>
<evidence type="ECO:0000256" key="7">
    <source>
        <dbReference type="ARBA" id="ARBA00022968"/>
    </source>
</evidence>
<evidence type="ECO:0000313" key="13">
    <source>
        <dbReference type="Proteomes" id="UP001199106"/>
    </source>
</evidence>
<evidence type="ECO:0000259" key="11">
    <source>
        <dbReference type="Pfam" id="PF02434"/>
    </source>
</evidence>
<dbReference type="AlphaFoldDB" id="A0AAD4FGA9"/>
<evidence type="ECO:0000256" key="8">
    <source>
        <dbReference type="ARBA" id="ARBA00022989"/>
    </source>
</evidence>
<protein>
    <recommendedName>
        <fullName evidence="11">Fringe-like glycosyltransferase domain-containing protein</fullName>
    </recommendedName>
</protein>
<keyword evidence="7" id="KW-0735">Signal-anchor</keyword>
<comment type="caution">
    <text evidence="12">The sequence shown here is derived from an EMBL/GenBank/DDBJ whole genome shotgun (WGS) entry which is preliminary data.</text>
</comment>
<evidence type="ECO:0000256" key="5">
    <source>
        <dbReference type="ARBA" id="ARBA00022692"/>
    </source>
</evidence>
<dbReference type="InterPro" id="IPR003378">
    <property type="entry name" value="Fringe-like_glycosylTrfase"/>
</dbReference>
<dbReference type="GO" id="GO:0016020">
    <property type="term" value="C:membrane"/>
    <property type="evidence" value="ECO:0007669"/>
    <property type="project" value="UniProtKB-SubCell"/>
</dbReference>
<dbReference type="GO" id="GO:0016757">
    <property type="term" value="F:glycosyltransferase activity"/>
    <property type="evidence" value="ECO:0007669"/>
    <property type="project" value="UniProtKB-KW"/>
</dbReference>
<feature type="region of interest" description="Disordered" evidence="10">
    <location>
        <begin position="403"/>
        <end position="501"/>
    </location>
</feature>
<dbReference type="InterPro" id="IPR025875">
    <property type="entry name" value="Leu-rich_rpt_4"/>
</dbReference>
<dbReference type="EMBL" id="JAANER010000005">
    <property type="protein sequence ID" value="KAG9189458.1"/>
    <property type="molecule type" value="Genomic_DNA"/>
</dbReference>
<keyword evidence="13" id="KW-1185">Reference proteome</keyword>
<evidence type="ECO:0000256" key="4">
    <source>
        <dbReference type="ARBA" id="ARBA00022679"/>
    </source>
</evidence>
<evidence type="ECO:0000256" key="6">
    <source>
        <dbReference type="ARBA" id="ARBA00022737"/>
    </source>
</evidence>
<evidence type="ECO:0000256" key="2">
    <source>
        <dbReference type="ARBA" id="ARBA00022614"/>
    </source>
</evidence>
<dbReference type="InterPro" id="IPR032675">
    <property type="entry name" value="LRR_dom_sf"/>
</dbReference>
<dbReference type="InterPro" id="IPR003591">
    <property type="entry name" value="Leu-rich_rpt_typical-subtyp"/>
</dbReference>
<dbReference type="FunFam" id="3.80.10.10:FF:000446">
    <property type="entry name" value="Protein phosphatase 1 regulatory subunit SDS22"/>
    <property type="match status" value="1"/>
</dbReference>
<dbReference type="SUPFAM" id="SSF52058">
    <property type="entry name" value="L domain-like"/>
    <property type="match status" value="1"/>
</dbReference>
<dbReference type="PANTHER" id="PTHR46652:SF3">
    <property type="entry name" value="LEUCINE-RICH REPEAT-CONTAINING PROTEIN 9"/>
    <property type="match status" value="1"/>
</dbReference>
<dbReference type="Pfam" id="PF12799">
    <property type="entry name" value="LRR_4"/>
    <property type="match status" value="2"/>
</dbReference>
<name>A0AAD4FGA9_9PLEO</name>
<dbReference type="PANTHER" id="PTHR46652">
    <property type="entry name" value="LEUCINE-RICH REPEAT AND IQ DOMAIN-CONTAINING PROTEIN 1-RELATED"/>
    <property type="match status" value="1"/>
</dbReference>
<keyword evidence="8" id="KW-1133">Transmembrane helix</keyword>
<keyword evidence="3" id="KW-0328">Glycosyltransferase</keyword>
<keyword evidence="2" id="KW-0433">Leucine-rich repeat</keyword>
<dbReference type="SMART" id="SM00369">
    <property type="entry name" value="LRR_TYP"/>
    <property type="match status" value="5"/>
</dbReference>
<keyword evidence="4" id="KW-0808">Transferase</keyword>
<evidence type="ECO:0000256" key="9">
    <source>
        <dbReference type="ARBA" id="ARBA00023136"/>
    </source>
</evidence>
<evidence type="ECO:0000256" key="1">
    <source>
        <dbReference type="ARBA" id="ARBA00004606"/>
    </source>
</evidence>
<feature type="compositionally biased region" description="Basic and acidic residues" evidence="10">
    <location>
        <begin position="430"/>
        <end position="467"/>
    </location>
</feature>
<dbReference type="InterPro" id="IPR001611">
    <property type="entry name" value="Leu-rich_rpt"/>
</dbReference>
<dbReference type="Pfam" id="PF02434">
    <property type="entry name" value="Fringe"/>
    <property type="match status" value="1"/>
</dbReference>
<evidence type="ECO:0000256" key="10">
    <source>
        <dbReference type="SAM" id="MobiDB-lite"/>
    </source>
</evidence>
<organism evidence="12 13">
    <name type="scientific">Alternaria panax</name>
    <dbReference type="NCBI Taxonomy" id="48097"/>
    <lineage>
        <taxon>Eukaryota</taxon>
        <taxon>Fungi</taxon>
        <taxon>Dikarya</taxon>
        <taxon>Ascomycota</taxon>
        <taxon>Pezizomycotina</taxon>
        <taxon>Dothideomycetes</taxon>
        <taxon>Pleosporomycetidae</taxon>
        <taxon>Pleosporales</taxon>
        <taxon>Pleosporineae</taxon>
        <taxon>Pleosporaceae</taxon>
        <taxon>Alternaria</taxon>
        <taxon>Alternaria sect. Panax</taxon>
    </lineage>
</organism>
<evidence type="ECO:0000313" key="12">
    <source>
        <dbReference type="EMBL" id="KAG9189458.1"/>
    </source>
</evidence>
<accession>A0AAD4FGA9</accession>
<dbReference type="PROSITE" id="PS51450">
    <property type="entry name" value="LRR"/>
    <property type="match status" value="7"/>
</dbReference>
<feature type="compositionally biased region" description="Acidic residues" evidence="10">
    <location>
        <begin position="475"/>
        <end position="501"/>
    </location>
</feature>
<dbReference type="SMART" id="SM00365">
    <property type="entry name" value="LRR_SD22"/>
    <property type="match status" value="10"/>
</dbReference>
<reference evidence="12" key="1">
    <citation type="submission" date="2021-07" db="EMBL/GenBank/DDBJ databases">
        <title>Genome Resource of American Ginseng Black Spot Pathogen Alternaria panax.</title>
        <authorList>
            <person name="Qiu C."/>
            <person name="Wang W."/>
            <person name="Liu Z."/>
        </authorList>
    </citation>
    <scope>NUCLEOTIDE SEQUENCE</scope>
    <source>
        <strain evidence="12">BNCC115425</strain>
    </source>
</reference>
<dbReference type="InterPro" id="IPR050836">
    <property type="entry name" value="SDS22/Internalin_LRR"/>
</dbReference>
<keyword evidence="9" id="KW-0472">Membrane</keyword>
<dbReference type="Pfam" id="PF13855">
    <property type="entry name" value="LRR_8"/>
    <property type="match status" value="1"/>
</dbReference>
<evidence type="ECO:0000256" key="3">
    <source>
        <dbReference type="ARBA" id="ARBA00022676"/>
    </source>
</evidence>